<organism evidence="1">
    <name type="scientific">Cacopsylla melanoneura</name>
    <dbReference type="NCBI Taxonomy" id="428564"/>
    <lineage>
        <taxon>Eukaryota</taxon>
        <taxon>Metazoa</taxon>
        <taxon>Ecdysozoa</taxon>
        <taxon>Arthropoda</taxon>
        <taxon>Hexapoda</taxon>
        <taxon>Insecta</taxon>
        <taxon>Pterygota</taxon>
        <taxon>Neoptera</taxon>
        <taxon>Paraneoptera</taxon>
        <taxon>Hemiptera</taxon>
        <taxon>Sternorrhyncha</taxon>
        <taxon>Psylloidea</taxon>
        <taxon>Psyllidae</taxon>
        <taxon>Psyllinae</taxon>
        <taxon>Cacopsylla</taxon>
    </lineage>
</organism>
<dbReference type="EMBL" id="HBUF01244191">
    <property type="protein sequence ID" value="CAG6677935.1"/>
    <property type="molecule type" value="Transcribed_RNA"/>
</dbReference>
<accession>A0A8D8SXQ1</accession>
<dbReference type="AlphaFoldDB" id="A0A8D8SXQ1"/>
<evidence type="ECO:0000313" key="1">
    <source>
        <dbReference type="EMBL" id="CAG6677935.1"/>
    </source>
</evidence>
<proteinExistence type="predicted"/>
<sequence length="129" mass="15023">MDGEAFVVPSSNYKVNRWFLKTNGILYYIKKLQQVNLFKRGPSGKRPLNTRRVPTLDCHSYSLIEETFRFWVACFLTQTIPDEFNKVLHIETEWPHRLNGQAFEDVTISDQIPILQSFPVAGSIRSIFD</sequence>
<reference evidence="1" key="1">
    <citation type="submission" date="2021-05" db="EMBL/GenBank/DDBJ databases">
        <authorList>
            <person name="Alioto T."/>
            <person name="Alioto T."/>
            <person name="Gomez Garrido J."/>
        </authorList>
    </citation>
    <scope>NUCLEOTIDE SEQUENCE</scope>
</reference>
<name>A0A8D8SXQ1_9HEMI</name>
<protein>
    <submittedName>
        <fullName evidence="1">Uncharacterized protein</fullName>
    </submittedName>
</protein>